<evidence type="ECO:0000313" key="15">
    <source>
        <dbReference type="EMBL" id="MED4403837.1"/>
    </source>
</evidence>
<dbReference type="InterPro" id="IPR008915">
    <property type="entry name" value="Peptidase_M50"/>
</dbReference>
<evidence type="ECO:0000313" key="16">
    <source>
        <dbReference type="Proteomes" id="UP001342826"/>
    </source>
</evidence>
<feature type="transmembrane region" description="Helical" evidence="13">
    <location>
        <begin position="134"/>
        <end position="156"/>
    </location>
</feature>
<evidence type="ECO:0000256" key="12">
    <source>
        <dbReference type="ARBA" id="ARBA00023136"/>
    </source>
</evidence>
<evidence type="ECO:0000256" key="3">
    <source>
        <dbReference type="ARBA" id="ARBA00007931"/>
    </source>
</evidence>
<comment type="subcellular location">
    <subcellularLocation>
        <location evidence="2">Cell membrane</location>
        <topology evidence="2">Multi-pass membrane protein</topology>
    </subcellularLocation>
</comment>
<evidence type="ECO:0000256" key="10">
    <source>
        <dbReference type="ARBA" id="ARBA00022989"/>
    </source>
</evidence>
<keyword evidence="5 15" id="KW-0645">Protease</keyword>
<feature type="domain" description="Peptidase M50" evidence="14">
    <location>
        <begin position="129"/>
        <end position="189"/>
    </location>
</feature>
<feature type="transmembrane region" description="Helical" evidence="13">
    <location>
        <begin position="55"/>
        <end position="75"/>
    </location>
</feature>
<dbReference type="InterPro" id="IPR044537">
    <property type="entry name" value="Rip2-like"/>
</dbReference>
<reference evidence="15 16" key="1">
    <citation type="submission" date="2023-03" db="EMBL/GenBank/DDBJ databases">
        <title>Bacillus Genome Sequencing.</title>
        <authorList>
            <person name="Dunlap C."/>
        </authorList>
    </citation>
    <scope>NUCLEOTIDE SEQUENCE [LARGE SCALE GENOMIC DNA]</scope>
    <source>
        <strain evidence="15 16">NRS-1717</strain>
    </source>
</reference>
<feature type="transmembrane region" description="Helical" evidence="13">
    <location>
        <begin position="177"/>
        <end position="193"/>
    </location>
</feature>
<feature type="transmembrane region" description="Helical" evidence="13">
    <location>
        <begin position="205"/>
        <end position="222"/>
    </location>
</feature>
<dbReference type="Proteomes" id="UP001342826">
    <property type="component" value="Unassembled WGS sequence"/>
</dbReference>
<evidence type="ECO:0000256" key="2">
    <source>
        <dbReference type="ARBA" id="ARBA00004651"/>
    </source>
</evidence>
<evidence type="ECO:0000256" key="13">
    <source>
        <dbReference type="SAM" id="Phobius"/>
    </source>
</evidence>
<comment type="cofactor">
    <cofactor evidence="1">
        <name>Zn(2+)</name>
        <dbReference type="ChEBI" id="CHEBI:29105"/>
    </cofactor>
</comment>
<keyword evidence="8" id="KW-0378">Hydrolase</keyword>
<comment type="caution">
    <text evidence="15">The sequence shown here is derived from an EMBL/GenBank/DDBJ whole genome shotgun (WGS) entry which is preliminary data.</text>
</comment>
<evidence type="ECO:0000256" key="8">
    <source>
        <dbReference type="ARBA" id="ARBA00022801"/>
    </source>
</evidence>
<dbReference type="CDD" id="cd06158">
    <property type="entry name" value="S2P-M50_like_1"/>
    <property type="match status" value="1"/>
</dbReference>
<keyword evidence="7" id="KW-0479">Metal-binding</keyword>
<dbReference type="EMBL" id="JARTFS010000020">
    <property type="protein sequence ID" value="MED4403837.1"/>
    <property type="molecule type" value="Genomic_DNA"/>
</dbReference>
<keyword evidence="4" id="KW-1003">Cell membrane</keyword>
<evidence type="ECO:0000256" key="1">
    <source>
        <dbReference type="ARBA" id="ARBA00001947"/>
    </source>
</evidence>
<gene>
    <name evidence="15" type="ORF">P9271_21290</name>
</gene>
<evidence type="ECO:0000256" key="9">
    <source>
        <dbReference type="ARBA" id="ARBA00022833"/>
    </source>
</evidence>
<dbReference type="InterPro" id="IPR052348">
    <property type="entry name" value="Metallopeptidase_M50B"/>
</dbReference>
<evidence type="ECO:0000256" key="4">
    <source>
        <dbReference type="ARBA" id="ARBA00022475"/>
    </source>
</evidence>
<feature type="transmembrane region" description="Helical" evidence="13">
    <location>
        <begin position="12"/>
        <end position="35"/>
    </location>
</feature>
<keyword evidence="6 13" id="KW-0812">Transmembrane</keyword>
<feature type="domain" description="Peptidase M50" evidence="14">
    <location>
        <begin position="14"/>
        <end position="120"/>
    </location>
</feature>
<keyword evidence="9" id="KW-0862">Zinc</keyword>
<keyword evidence="12 13" id="KW-0472">Membrane</keyword>
<evidence type="ECO:0000256" key="6">
    <source>
        <dbReference type="ARBA" id="ARBA00022692"/>
    </source>
</evidence>
<comment type="similarity">
    <text evidence="3">Belongs to the peptidase M50B family.</text>
</comment>
<evidence type="ECO:0000256" key="7">
    <source>
        <dbReference type="ARBA" id="ARBA00022723"/>
    </source>
</evidence>
<keyword evidence="10 13" id="KW-1133">Transmembrane helix</keyword>
<organism evidence="15 16">
    <name type="scientific">Metabacillus fastidiosus</name>
    <dbReference type="NCBI Taxonomy" id="1458"/>
    <lineage>
        <taxon>Bacteria</taxon>
        <taxon>Bacillati</taxon>
        <taxon>Bacillota</taxon>
        <taxon>Bacilli</taxon>
        <taxon>Bacillales</taxon>
        <taxon>Bacillaceae</taxon>
        <taxon>Metabacillus</taxon>
    </lineage>
</organism>
<dbReference type="GeneID" id="301141611"/>
<dbReference type="Pfam" id="PF02163">
    <property type="entry name" value="Peptidase_M50"/>
    <property type="match status" value="2"/>
</dbReference>
<name>A0ABU6P3A4_9BACI</name>
<proteinExistence type="inferred from homology"/>
<sequence>MESFLAFPLEYIPYVIIALMIAFTVHEFAHAYVAYKFGDSTAKDQGRLTLSPLAHLDPFGTILIFIAGFGWAKPVPVNRFYFKNPRLAGILVSVAGPLSNLVIAFIGMAMFVVLASTNVLSFLPVYMVEGLEQFFTILINLNILLFIFNLLPLPPLDGYRIIQDLVSANTRAKMTQYENYAIVVFLILVITPLDQYTIHPLINNGMEIILTLFNLILSPFIAK</sequence>
<dbReference type="RefSeq" id="WP_066230820.1">
    <property type="nucleotide sequence ID" value="NZ_JARTFQ010000009.1"/>
</dbReference>
<dbReference type="PANTHER" id="PTHR35864:SF1">
    <property type="entry name" value="ZINC METALLOPROTEASE YWHC-RELATED"/>
    <property type="match status" value="1"/>
</dbReference>
<evidence type="ECO:0000256" key="5">
    <source>
        <dbReference type="ARBA" id="ARBA00022670"/>
    </source>
</evidence>
<evidence type="ECO:0000259" key="14">
    <source>
        <dbReference type="Pfam" id="PF02163"/>
    </source>
</evidence>
<dbReference type="PANTHER" id="PTHR35864">
    <property type="entry name" value="ZINC METALLOPROTEASE MJ0611-RELATED"/>
    <property type="match status" value="1"/>
</dbReference>
<feature type="transmembrane region" description="Helical" evidence="13">
    <location>
        <begin position="87"/>
        <end position="114"/>
    </location>
</feature>
<dbReference type="GO" id="GO:0006508">
    <property type="term" value="P:proteolysis"/>
    <property type="evidence" value="ECO:0007669"/>
    <property type="project" value="UniProtKB-KW"/>
</dbReference>
<dbReference type="GO" id="GO:0008233">
    <property type="term" value="F:peptidase activity"/>
    <property type="evidence" value="ECO:0007669"/>
    <property type="project" value="UniProtKB-KW"/>
</dbReference>
<keyword evidence="11" id="KW-0482">Metalloprotease</keyword>
<protein>
    <submittedName>
        <fullName evidence="15">Site-2 protease family protein</fullName>
    </submittedName>
</protein>
<evidence type="ECO:0000256" key="11">
    <source>
        <dbReference type="ARBA" id="ARBA00023049"/>
    </source>
</evidence>
<accession>A0ABU6P3A4</accession>
<keyword evidence="16" id="KW-1185">Reference proteome</keyword>